<evidence type="ECO:0000256" key="1">
    <source>
        <dbReference type="SAM" id="SignalP"/>
    </source>
</evidence>
<keyword evidence="3" id="KW-1185">Reference proteome</keyword>
<dbReference type="AlphaFoldDB" id="A0AAD9J779"/>
<feature type="signal peptide" evidence="1">
    <location>
        <begin position="1"/>
        <end position="19"/>
    </location>
</feature>
<accession>A0AAD9J779</accession>
<feature type="chain" id="PRO_5042278283" description="N-formylglutamate amidohydrolase" evidence="1">
    <location>
        <begin position="20"/>
        <end position="327"/>
    </location>
</feature>
<organism evidence="2 3">
    <name type="scientific">Ridgeia piscesae</name>
    <name type="common">Tubeworm</name>
    <dbReference type="NCBI Taxonomy" id="27915"/>
    <lineage>
        <taxon>Eukaryota</taxon>
        <taxon>Metazoa</taxon>
        <taxon>Spiralia</taxon>
        <taxon>Lophotrochozoa</taxon>
        <taxon>Annelida</taxon>
        <taxon>Polychaeta</taxon>
        <taxon>Sedentaria</taxon>
        <taxon>Canalipalpata</taxon>
        <taxon>Sabellida</taxon>
        <taxon>Siboglinidae</taxon>
        <taxon>Ridgeia</taxon>
    </lineage>
</organism>
<reference evidence="2" key="1">
    <citation type="journal article" date="2023" name="Mol. Biol. Evol.">
        <title>Third-Generation Sequencing Reveals the Adaptive Role of the Epigenome in Three Deep-Sea Polychaetes.</title>
        <authorList>
            <person name="Perez M."/>
            <person name="Aroh O."/>
            <person name="Sun Y."/>
            <person name="Lan Y."/>
            <person name="Juniper S.K."/>
            <person name="Young C.R."/>
            <person name="Angers B."/>
            <person name="Qian P.Y."/>
        </authorList>
    </citation>
    <scope>NUCLEOTIDE SEQUENCE</scope>
    <source>
        <strain evidence="2">R07B-5</strain>
    </source>
</reference>
<proteinExistence type="predicted"/>
<gene>
    <name evidence="2" type="ORF">NP493_3415g00002</name>
</gene>
<protein>
    <recommendedName>
        <fullName evidence="4">N-formylglutamate amidohydrolase</fullName>
    </recommendedName>
</protein>
<evidence type="ECO:0000313" key="2">
    <source>
        <dbReference type="EMBL" id="KAK2147614.1"/>
    </source>
</evidence>
<dbReference type="Proteomes" id="UP001209878">
    <property type="component" value="Unassembled WGS sequence"/>
</dbReference>
<evidence type="ECO:0000313" key="3">
    <source>
        <dbReference type="Proteomes" id="UP001209878"/>
    </source>
</evidence>
<name>A0AAD9J779_RIDPI</name>
<keyword evidence="1" id="KW-0732">Signal</keyword>
<comment type="caution">
    <text evidence="2">The sequence shown here is derived from an EMBL/GenBank/DDBJ whole genome shotgun (WGS) entry which is preliminary data.</text>
</comment>
<dbReference type="Gene3D" id="3.40.630.40">
    <property type="entry name" value="Zn-dependent exopeptidases"/>
    <property type="match status" value="1"/>
</dbReference>
<sequence>MKHVSLLVSAMVLAGVVLAVTARRRPCYDSRRRYIKWVPGCLSVIITTPHGGHLKPASIPDREAGCYVNGACVFEHGCGVQDPVKCRAKGKEDRFTAEIATNIARNLKRLTGCSPHLVYNQLHRSKLDANREVNEATLNVQEAMDAYYKFSAFIRAAQKEICGPGLLLDLHAQAHPGNRTELGYGIDTLNSGVFSARHSNVRALGRRVCGRNRACFEKLVRGHCPNSLGYYLNAEQYRAVPSPGLPTPGDNPYYADGYNVRTHGSLKGGLVDSILMDIPAEVRSSVGSRRRFAAAVARAVSRYISDHYSRGPWRHPVRPRRRRYHRH</sequence>
<dbReference type="EMBL" id="JAODUO010003402">
    <property type="protein sequence ID" value="KAK2147614.1"/>
    <property type="molecule type" value="Genomic_DNA"/>
</dbReference>
<evidence type="ECO:0008006" key="4">
    <source>
        <dbReference type="Google" id="ProtNLM"/>
    </source>
</evidence>